<accession>A0A6A6U259</accession>
<evidence type="ECO:0000313" key="2">
    <source>
        <dbReference type="Proteomes" id="UP000799302"/>
    </source>
</evidence>
<protein>
    <submittedName>
        <fullName evidence="1">Uncharacterized protein</fullName>
    </submittedName>
</protein>
<sequence>MADGCRFLSDMAAIILAISRCISRANLRFTVNHARAMRIAEIMNDFRSLQYYLAAIHVNPLAEDYYLEGYSLIRACIAEGQAVLANSYTNAAAHPSGDEEAEKSQLKLIIVDASVRRFLCQRAYMRAVAAQRWANARTQILGGHRPHAGNLHQLQQLDAQLRTELGAITDGHVLDTLQSHDVAQGKFIDDDPSLEILLQQIQFRQ</sequence>
<proteinExistence type="predicted"/>
<gene>
    <name evidence="1" type="ORF">BT63DRAFT_482304</name>
</gene>
<dbReference type="AlphaFoldDB" id="A0A6A6U259"/>
<organism evidence="1 2">
    <name type="scientific">Microthyrium microscopicum</name>
    <dbReference type="NCBI Taxonomy" id="703497"/>
    <lineage>
        <taxon>Eukaryota</taxon>
        <taxon>Fungi</taxon>
        <taxon>Dikarya</taxon>
        <taxon>Ascomycota</taxon>
        <taxon>Pezizomycotina</taxon>
        <taxon>Dothideomycetes</taxon>
        <taxon>Dothideomycetes incertae sedis</taxon>
        <taxon>Microthyriales</taxon>
        <taxon>Microthyriaceae</taxon>
        <taxon>Microthyrium</taxon>
    </lineage>
</organism>
<reference evidence="1" key="1">
    <citation type="journal article" date="2020" name="Stud. Mycol.">
        <title>101 Dothideomycetes genomes: a test case for predicting lifestyles and emergence of pathogens.</title>
        <authorList>
            <person name="Haridas S."/>
            <person name="Albert R."/>
            <person name="Binder M."/>
            <person name="Bloem J."/>
            <person name="Labutti K."/>
            <person name="Salamov A."/>
            <person name="Andreopoulos B."/>
            <person name="Baker S."/>
            <person name="Barry K."/>
            <person name="Bills G."/>
            <person name="Bluhm B."/>
            <person name="Cannon C."/>
            <person name="Castanera R."/>
            <person name="Culley D."/>
            <person name="Daum C."/>
            <person name="Ezra D."/>
            <person name="Gonzalez J."/>
            <person name="Henrissat B."/>
            <person name="Kuo A."/>
            <person name="Liang C."/>
            <person name="Lipzen A."/>
            <person name="Lutzoni F."/>
            <person name="Magnuson J."/>
            <person name="Mondo S."/>
            <person name="Nolan M."/>
            <person name="Ohm R."/>
            <person name="Pangilinan J."/>
            <person name="Park H.-J."/>
            <person name="Ramirez L."/>
            <person name="Alfaro M."/>
            <person name="Sun H."/>
            <person name="Tritt A."/>
            <person name="Yoshinaga Y."/>
            <person name="Zwiers L.-H."/>
            <person name="Turgeon B."/>
            <person name="Goodwin S."/>
            <person name="Spatafora J."/>
            <person name="Crous P."/>
            <person name="Grigoriev I."/>
        </authorList>
    </citation>
    <scope>NUCLEOTIDE SEQUENCE</scope>
    <source>
        <strain evidence="1">CBS 115976</strain>
    </source>
</reference>
<dbReference type="EMBL" id="MU004240">
    <property type="protein sequence ID" value="KAF2665353.1"/>
    <property type="molecule type" value="Genomic_DNA"/>
</dbReference>
<keyword evidence="2" id="KW-1185">Reference proteome</keyword>
<evidence type="ECO:0000313" key="1">
    <source>
        <dbReference type="EMBL" id="KAF2665353.1"/>
    </source>
</evidence>
<name>A0A6A6U259_9PEZI</name>
<dbReference type="Proteomes" id="UP000799302">
    <property type="component" value="Unassembled WGS sequence"/>
</dbReference>
<dbReference type="OrthoDB" id="4510061at2759"/>